<accession>A0A7X2INT2</accession>
<gene>
    <name evidence="5" type="ORF">GJ700_16255</name>
</gene>
<evidence type="ECO:0000313" key="6">
    <source>
        <dbReference type="Proteomes" id="UP000446768"/>
    </source>
</evidence>
<keyword evidence="2" id="KW-0676">Redox-active center</keyword>
<dbReference type="PROSITE" id="PS00194">
    <property type="entry name" value="THIOREDOXIN_1"/>
    <property type="match status" value="1"/>
</dbReference>
<evidence type="ECO:0000259" key="4">
    <source>
        <dbReference type="PROSITE" id="PS51352"/>
    </source>
</evidence>
<dbReference type="InterPro" id="IPR012336">
    <property type="entry name" value="Thioredoxin-like_fold"/>
</dbReference>
<feature type="signal peptide" evidence="3">
    <location>
        <begin position="1"/>
        <end position="24"/>
    </location>
</feature>
<dbReference type="PROSITE" id="PS51352">
    <property type="entry name" value="THIOREDOXIN_2"/>
    <property type="match status" value="1"/>
</dbReference>
<dbReference type="RefSeq" id="WP_154375644.1">
    <property type="nucleotide sequence ID" value="NZ_WKJJ01000009.1"/>
</dbReference>
<dbReference type="InterPro" id="IPR050824">
    <property type="entry name" value="Thiol_disulfide_DsbA"/>
</dbReference>
<evidence type="ECO:0000256" key="2">
    <source>
        <dbReference type="ARBA" id="ARBA00023284"/>
    </source>
</evidence>
<dbReference type="InterPro" id="IPR023205">
    <property type="entry name" value="DsbA/DsbL"/>
</dbReference>
<dbReference type="Gene3D" id="3.40.30.10">
    <property type="entry name" value="Glutaredoxin"/>
    <property type="match status" value="2"/>
</dbReference>
<dbReference type="InterPro" id="IPR013766">
    <property type="entry name" value="Thioredoxin_domain"/>
</dbReference>
<feature type="chain" id="PRO_5030861165" evidence="3">
    <location>
        <begin position="25"/>
        <end position="224"/>
    </location>
</feature>
<comment type="caution">
    <text evidence="5">The sequence shown here is derived from an EMBL/GenBank/DDBJ whole genome shotgun (WGS) entry which is preliminary data.</text>
</comment>
<dbReference type="PANTHER" id="PTHR35891:SF3">
    <property type="entry name" value="THIOL:DISULFIDE INTERCHANGE PROTEIN DSBL"/>
    <property type="match status" value="1"/>
</dbReference>
<reference evidence="5 6" key="1">
    <citation type="submission" date="2019-11" db="EMBL/GenBank/DDBJ databases">
        <title>Novel species isolated from a subtropical stream in China.</title>
        <authorList>
            <person name="Lu H."/>
        </authorList>
    </citation>
    <scope>NUCLEOTIDE SEQUENCE [LARGE SCALE GENOMIC DNA]</scope>
    <source>
        <strain evidence="5 6">FT92W</strain>
    </source>
</reference>
<dbReference type="EMBL" id="WKJJ01000009">
    <property type="protein sequence ID" value="MRV73265.1"/>
    <property type="molecule type" value="Genomic_DNA"/>
</dbReference>
<organism evidence="5 6">
    <name type="scientific">Pseudoduganella rivuli</name>
    <dbReference type="NCBI Taxonomy" id="2666085"/>
    <lineage>
        <taxon>Bacteria</taxon>
        <taxon>Pseudomonadati</taxon>
        <taxon>Pseudomonadota</taxon>
        <taxon>Betaproteobacteria</taxon>
        <taxon>Burkholderiales</taxon>
        <taxon>Oxalobacteraceae</taxon>
        <taxon>Telluria group</taxon>
        <taxon>Pseudoduganella</taxon>
    </lineage>
</organism>
<keyword evidence="1 3" id="KW-0732">Signal</keyword>
<evidence type="ECO:0000313" key="5">
    <source>
        <dbReference type="EMBL" id="MRV73265.1"/>
    </source>
</evidence>
<protein>
    <submittedName>
        <fullName evidence="5">Thioredoxin domain-containing protein</fullName>
    </submittedName>
</protein>
<sequence>MRFLTSIKLLGIAILSVAAFGAAASPQNPVNGTEYATLPVAQPVPAGKKIEVLEFFAYWCPHCNAFEPLLADWVKKQGDNVVLRRIHVPKSDLTLPQQKLFFTLEAMGAAEQNQAKVFYAMHVQRERFTKDEQVFDWVAKNGFDRKKFIATYRSLPVQNRVKQADKAMTDYGIDTWPTVVIDGRYKTSPQLASTTLGDEPEIEYHKAALTVMNHLVAKAKAEKK</sequence>
<keyword evidence="6" id="KW-1185">Reference proteome</keyword>
<evidence type="ECO:0000256" key="1">
    <source>
        <dbReference type="ARBA" id="ARBA00022729"/>
    </source>
</evidence>
<dbReference type="InterPro" id="IPR036249">
    <property type="entry name" value="Thioredoxin-like_sf"/>
</dbReference>
<dbReference type="Proteomes" id="UP000446768">
    <property type="component" value="Unassembled WGS sequence"/>
</dbReference>
<dbReference type="SUPFAM" id="SSF52833">
    <property type="entry name" value="Thioredoxin-like"/>
    <property type="match status" value="1"/>
</dbReference>
<name>A0A7X2INT2_9BURK</name>
<dbReference type="Pfam" id="PF13462">
    <property type="entry name" value="Thioredoxin_4"/>
    <property type="match status" value="1"/>
</dbReference>
<proteinExistence type="predicted"/>
<dbReference type="PANTHER" id="PTHR35891">
    <property type="entry name" value="THIOL:DISULFIDE INTERCHANGE PROTEIN DSBA"/>
    <property type="match status" value="1"/>
</dbReference>
<dbReference type="InterPro" id="IPR017937">
    <property type="entry name" value="Thioredoxin_CS"/>
</dbReference>
<feature type="domain" description="Thioredoxin" evidence="4">
    <location>
        <begin position="15"/>
        <end position="170"/>
    </location>
</feature>
<evidence type="ECO:0000256" key="3">
    <source>
        <dbReference type="SAM" id="SignalP"/>
    </source>
</evidence>
<dbReference type="GO" id="GO:0015036">
    <property type="term" value="F:disulfide oxidoreductase activity"/>
    <property type="evidence" value="ECO:0007669"/>
    <property type="project" value="UniProtKB-ARBA"/>
</dbReference>
<dbReference type="CDD" id="cd03019">
    <property type="entry name" value="DsbA_DsbA"/>
    <property type="match status" value="1"/>
</dbReference>
<dbReference type="AlphaFoldDB" id="A0A7X2INT2"/>